<evidence type="ECO:0000313" key="4">
    <source>
        <dbReference type="Proteomes" id="UP000229901"/>
    </source>
</evidence>
<dbReference type="PANTHER" id="PTHR42997">
    <property type="entry name" value="HIT FAMILY HYDROLASE"/>
    <property type="match status" value="1"/>
</dbReference>
<dbReference type="InterPro" id="IPR052908">
    <property type="entry name" value="AP-4-A_phosphorylase"/>
</dbReference>
<evidence type="ECO:0000313" key="3">
    <source>
        <dbReference type="EMBL" id="PIR94176.1"/>
    </source>
</evidence>
<feature type="domain" description="HIT" evidence="2">
    <location>
        <begin position="5"/>
        <end position="116"/>
    </location>
</feature>
<dbReference type="InterPro" id="IPR019808">
    <property type="entry name" value="Histidine_triad_CS"/>
</dbReference>
<dbReference type="Pfam" id="PF01230">
    <property type="entry name" value="HIT"/>
    <property type="match status" value="1"/>
</dbReference>
<feature type="short sequence motif" description="Histidine triad motif" evidence="1">
    <location>
        <begin position="101"/>
        <end position="105"/>
    </location>
</feature>
<organism evidence="3 4">
    <name type="scientific">Candidatus Falkowbacteria bacterium CG10_big_fil_rev_8_21_14_0_10_39_11</name>
    <dbReference type="NCBI Taxonomy" id="1974565"/>
    <lineage>
        <taxon>Bacteria</taxon>
        <taxon>Candidatus Falkowiibacteriota</taxon>
    </lineage>
</organism>
<dbReference type="GO" id="GO:0003824">
    <property type="term" value="F:catalytic activity"/>
    <property type="evidence" value="ECO:0007669"/>
    <property type="project" value="InterPro"/>
</dbReference>
<gene>
    <name evidence="3" type="ORF">COT97_02770</name>
</gene>
<evidence type="ECO:0000256" key="1">
    <source>
        <dbReference type="PROSITE-ProRule" id="PRU00464"/>
    </source>
</evidence>
<dbReference type="Proteomes" id="UP000229901">
    <property type="component" value="Unassembled WGS sequence"/>
</dbReference>
<dbReference type="PANTHER" id="PTHR42997:SF1">
    <property type="entry name" value="AP-4-A PHOSPHORYLASE"/>
    <property type="match status" value="1"/>
</dbReference>
<evidence type="ECO:0000259" key="2">
    <source>
        <dbReference type="PROSITE" id="PS51084"/>
    </source>
</evidence>
<reference evidence="4" key="1">
    <citation type="submission" date="2017-09" db="EMBL/GenBank/DDBJ databases">
        <title>Depth-based differentiation of microbial function through sediment-hosted aquifers and enrichment of novel symbionts in the deep terrestrial subsurface.</title>
        <authorList>
            <person name="Probst A.J."/>
            <person name="Ladd B."/>
            <person name="Jarett J.K."/>
            <person name="Geller-Mcgrath D.E."/>
            <person name="Sieber C.M.K."/>
            <person name="Emerson J.B."/>
            <person name="Anantharaman K."/>
            <person name="Thomas B.C."/>
            <person name="Malmstrom R."/>
            <person name="Stieglmeier M."/>
            <person name="Klingl A."/>
            <person name="Woyke T."/>
            <person name="Ryan C.M."/>
            <person name="Banfield J.F."/>
        </authorList>
    </citation>
    <scope>NUCLEOTIDE SEQUENCE [LARGE SCALE GENOMIC DNA]</scope>
</reference>
<dbReference type="SUPFAM" id="SSF54197">
    <property type="entry name" value="HIT-like"/>
    <property type="match status" value="1"/>
</dbReference>
<dbReference type="InterPro" id="IPR011146">
    <property type="entry name" value="HIT-like"/>
</dbReference>
<dbReference type="InterPro" id="IPR036265">
    <property type="entry name" value="HIT-like_sf"/>
</dbReference>
<protein>
    <submittedName>
        <fullName evidence="3">HIT family protein</fullName>
    </submittedName>
</protein>
<dbReference type="PROSITE" id="PS00892">
    <property type="entry name" value="HIT_1"/>
    <property type="match status" value="1"/>
</dbReference>
<sequence>MSNKLSCAFCDWDEIKDRVIRQSRHFFVVADKFPVVPGHILLVTKRHIVSFFELNEEEWINLQHLAKALISEMNGDLFPDGTTGFNIGINEGAAAGQTVPHLHIHFIPRSDGDVENTVGGIRNIFPNGDYTKDC</sequence>
<name>A0A2H0V505_9BACT</name>
<dbReference type="EMBL" id="PFAP01000016">
    <property type="protein sequence ID" value="PIR94176.1"/>
    <property type="molecule type" value="Genomic_DNA"/>
</dbReference>
<dbReference type="AlphaFoldDB" id="A0A2H0V505"/>
<dbReference type="PROSITE" id="PS51084">
    <property type="entry name" value="HIT_2"/>
    <property type="match status" value="1"/>
</dbReference>
<comment type="caution">
    <text evidence="3">The sequence shown here is derived from an EMBL/GenBank/DDBJ whole genome shotgun (WGS) entry which is preliminary data.</text>
</comment>
<accession>A0A2H0V505</accession>
<dbReference type="Gene3D" id="3.30.428.10">
    <property type="entry name" value="HIT-like"/>
    <property type="match status" value="1"/>
</dbReference>
<proteinExistence type="predicted"/>